<accession>A0A8H3IEA4</accession>
<dbReference type="AlphaFoldDB" id="A0A8H3IEA4"/>
<proteinExistence type="predicted"/>
<name>A0A8H3IEA4_9LECA</name>
<dbReference type="OrthoDB" id="10288376at2759"/>
<gene>
    <name evidence="1" type="ORF">ALECFALPRED_002857</name>
</gene>
<dbReference type="Proteomes" id="UP000664203">
    <property type="component" value="Unassembled WGS sequence"/>
</dbReference>
<evidence type="ECO:0000313" key="2">
    <source>
        <dbReference type="Proteomes" id="UP000664203"/>
    </source>
</evidence>
<reference evidence="1" key="1">
    <citation type="submission" date="2021-03" db="EMBL/GenBank/DDBJ databases">
        <authorList>
            <person name="Tagirdzhanova G."/>
        </authorList>
    </citation>
    <scope>NUCLEOTIDE SEQUENCE</scope>
</reference>
<sequence length="177" mass="20515">MDFFDKGYACIELMDPKFALDVWKDIDPDEIRRFLAEVSEKPWKSLTFPRTPSTVAFLREIDNNMYKCWERYGKKWLNPGIVEQHLNLFVTTQKEIESHGVKEHIWVLVPLIPVSQYQGLPTLMEGTHRKAKTQINKPYDPLVQPGQALMFDARLETRDPIVGGGVVFARAYDVTNM</sequence>
<evidence type="ECO:0000313" key="1">
    <source>
        <dbReference type="EMBL" id="CAF9924877.1"/>
    </source>
</evidence>
<comment type="caution">
    <text evidence="1">The sequence shown here is derived from an EMBL/GenBank/DDBJ whole genome shotgun (WGS) entry which is preliminary data.</text>
</comment>
<organism evidence="1 2">
    <name type="scientific">Alectoria fallacina</name>
    <dbReference type="NCBI Taxonomy" id="1903189"/>
    <lineage>
        <taxon>Eukaryota</taxon>
        <taxon>Fungi</taxon>
        <taxon>Dikarya</taxon>
        <taxon>Ascomycota</taxon>
        <taxon>Pezizomycotina</taxon>
        <taxon>Lecanoromycetes</taxon>
        <taxon>OSLEUM clade</taxon>
        <taxon>Lecanoromycetidae</taxon>
        <taxon>Lecanorales</taxon>
        <taxon>Lecanorineae</taxon>
        <taxon>Parmeliaceae</taxon>
        <taxon>Alectoria</taxon>
    </lineage>
</organism>
<protein>
    <submittedName>
        <fullName evidence="1">Uncharacterized protein</fullName>
    </submittedName>
</protein>
<keyword evidence="2" id="KW-1185">Reference proteome</keyword>
<dbReference type="EMBL" id="CAJPDR010000196">
    <property type="protein sequence ID" value="CAF9924877.1"/>
    <property type="molecule type" value="Genomic_DNA"/>
</dbReference>